<organism evidence="3 4">
    <name type="scientific">Sordaria brevicollis</name>
    <dbReference type="NCBI Taxonomy" id="83679"/>
    <lineage>
        <taxon>Eukaryota</taxon>
        <taxon>Fungi</taxon>
        <taxon>Dikarya</taxon>
        <taxon>Ascomycota</taxon>
        <taxon>Pezizomycotina</taxon>
        <taxon>Sordariomycetes</taxon>
        <taxon>Sordariomycetidae</taxon>
        <taxon>Sordariales</taxon>
        <taxon>Sordariaceae</taxon>
        <taxon>Sordaria</taxon>
    </lineage>
</organism>
<feature type="compositionally biased region" description="Basic and acidic residues" evidence="1">
    <location>
        <begin position="131"/>
        <end position="162"/>
    </location>
</feature>
<evidence type="ECO:0000313" key="3">
    <source>
        <dbReference type="EMBL" id="KAK3400882.1"/>
    </source>
</evidence>
<comment type="caution">
    <text evidence="3">The sequence shown here is derived from an EMBL/GenBank/DDBJ whole genome shotgun (WGS) entry which is preliminary data.</text>
</comment>
<dbReference type="PANTHER" id="PTHR38788:SF3">
    <property type="entry name" value="CLR5 DOMAIN-CONTAINING PROTEIN"/>
    <property type="match status" value="1"/>
</dbReference>
<reference evidence="3" key="2">
    <citation type="submission" date="2023-07" db="EMBL/GenBank/DDBJ databases">
        <authorList>
            <consortium name="Lawrence Berkeley National Laboratory"/>
            <person name="Haridas S."/>
            <person name="Hensen N."/>
            <person name="Bonometti L."/>
            <person name="Westerberg I."/>
            <person name="Brannstrom I.O."/>
            <person name="Guillou S."/>
            <person name="Cros-Aarteil S."/>
            <person name="Calhoun S."/>
            <person name="Kuo A."/>
            <person name="Mondo S."/>
            <person name="Pangilinan J."/>
            <person name="Riley R."/>
            <person name="LaButti K."/>
            <person name="Andreopoulos B."/>
            <person name="Lipzen A."/>
            <person name="Chen C."/>
            <person name="Yanf M."/>
            <person name="Daum C."/>
            <person name="Ng V."/>
            <person name="Clum A."/>
            <person name="Steindorff A."/>
            <person name="Ohm R."/>
            <person name="Martin F."/>
            <person name="Silar P."/>
            <person name="Natvig D."/>
            <person name="Lalanne C."/>
            <person name="Gautier V."/>
            <person name="Ament-velasquez S.L."/>
            <person name="Kruys A."/>
            <person name="Hutchinson M.I."/>
            <person name="Powell A.J."/>
            <person name="Barry K."/>
            <person name="Miller A.N."/>
            <person name="Grigoriev I.V."/>
            <person name="Debuchy R."/>
            <person name="Gladieux P."/>
            <person name="Thoren M.H."/>
            <person name="Johannesson H."/>
        </authorList>
    </citation>
    <scope>NUCLEOTIDE SEQUENCE</scope>
    <source>
        <strain evidence="3">FGSC 1904</strain>
    </source>
</reference>
<sequence>MPKVSEKRPKLDIHRHTIYRLYITENKSLKQVMEIMTREHGLPVNDKQYKRCFQKWGGFEKNYKTDDMKAMLKIQKKRLDKGKETVFFNDNGEEILRTKFTRFKHRHKLTEFTDEELQEVETPRGINYRTPEPEDTKARQRNRPSTDEASEKPQPRAEEHHVPVQLSQPNNTDNVQPGHYQLPSWPNLSSTIWSQRHDGNFARTAASPAPSVNSMNTTICAPLPTMPAYASKQDNLFENNFSPQSTAFSDPGEYQLSARVRQGSISSVPPLELNHSRVGLLTNAGPSPALSATTLNTTIGCCTHSMEAYAPSEHRSAYATNSFQAFAGTHNSVAMANSVTASGQIDGRLVAYDAPQQSLPMPPTRLNWEETHNGHSSQITNYLGRPALSSNINSGLGILTYPSNNANAAGMPLSSPWSGDGQSAANASTMPALQFTGPEPCQPHDQGQALLVSSEHYTYAGDGSAYDGLPSHNAYAPAVQSYSGGTYPSYNSNNSYTAGYQGGNDARRPFAGGTFQRAVGHNELYGIESLF</sequence>
<name>A0AAE0UE73_SORBR</name>
<gene>
    <name evidence="3" type="ORF">B0T20DRAFT_451550</name>
</gene>
<feature type="compositionally biased region" description="Polar residues" evidence="1">
    <location>
        <begin position="165"/>
        <end position="175"/>
    </location>
</feature>
<proteinExistence type="predicted"/>
<reference evidence="3" key="1">
    <citation type="journal article" date="2023" name="Mol. Phylogenet. Evol.">
        <title>Genome-scale phylogeny and comparative genomics of the fungal order Sordariales.</title>
        <authorList>
            <person name="Hensen N."/>
            <person name="Bonometti L."/>
            <person name="Westerberg I."/>
            <person name="Brannstrom I.O."/>
            <person name="Guillou S."/>
            <person name="Cros-Aarteil S."/>
            <person name="Calhoun S."/>
            <person name="Haridas S."/>
            <person name="Kuo A."/>
            <person name="Mondo S."/>
            <person name="Pangilinan J."/>
            <person name="Riley R."/>
            <person name="LaButti K."/>
            <person name="Andreopoulos B."/>
            <person name="Lipzen A."/>
            <person name="Chen C."/>
            <person name="Yan M."/>
            <person name="Daum C."/>
            <person name="Ng V."/>
            <person name="Clum A."/>
            <person name="Steindorff A."/>
            <person name="Ohm R.A."/>
            <person name="Martin F."/>
            <person name="Silar P."/>
            <person name="Natvig D.O."/>
            <person name="Lalanne C."/>
            <person name="Gautier V."/>
            <person name="Ament-Velasquez S.L."/>
            <person name="Kruys A."/>
            <person name="Hutchinson M.I."/>
            <person name="Powell A.J."/>
            <person name="Barry K."/>
            <person name="Miller A.N."/>
            <person name="Grigoriev I.V."/>
            <person name="Debuchy R."/>
            <person name="Gladieux P."/>
            <person name="Hiltunen Thoren M."/>
            <person name="Johannesson H."/>
        </authorList>
    </citation>
    <scope>NUCLEOTIDE SEQUENCE</scope>
    <source>
        <strain evidence="3">FGSC 1904</strain>
    </source>
</reference>
<dbReference type="Proteomes" id="UP001281003">
    <property type="component" value="Unassembled WGS sequence"/>
</dbReference>
<dbReference type="InterPro" id="IPR025676">
    <property type="entry name" value="Clr5_dom"/>
</dbReference>
<dbReference type="EMBL" id="JAUTDP010000003">
    <property type="protein sequence ID" value="KAK3400882.1"/>
    <property type="molecule type" value="Genomic_DNA"/>
</dbReference>
<feature type="domain" description="Clr5" evidence="2">
    <location>
        <begin position="12"/>
        <end position="57"/>
    </location>
</feature>
<evidence type="ECO:0000256" key="1">
    <source>
        <dbReference type="SAM" id="MobiDB-lite"/>
    </source>
</evidence>
<dbReference type="AlphaFoldDB" id="A0AAE0UE73"/>
<feature type="region of interest" description="Disordered" evidence="1">
    <location>
        <begin position="114"/>
        <end position="179"/>
    </location>
</feature>
<evidence type="ECO:0000259" key="2">
    <source>
        <dbReference type="Pfam" id="PF14420"/>
    </source>
</evidence>
<accession>A0AAE0UE73</accession>
<keyword evidence="4" id="KW-1185">Reference proteome</keyword>
<evidence type="ECO:0000313" key="4">
    <source>
        <dbReference type="Proteomes" id="UP001281003"/>
    </source>
</evidence>
<dbReference type="PANTHER" id="PTHR38788">
    <property type="entry name" value="CLR5 DOMAIN-CONTAINING PROTEIN"/>
    <property type="match status" value="1"/>
</dbReference>
<dbReference type="Pfam" id="PF14420">
    <property type="entry name" value="Clr5"/>
    <property type="match status" value="1"/>
</dbReference>
<protein>
    <recommendedName>
        <fullName evidence="2">Clr5 domain-containing protein</fullName>
    </recommendedName>
</protein>